<evidence type="ECO:0000313" key="4">
    <source>
        <dbReference type="EMBL" id="EQD66306.1"/>
    </source>
</evidence>
<proteinExistence type="inferred from homology"/>
<feature type="non-terminal residue" evidence="4">
    <location>
        <position position="125"/>
    </location>
</feature>
<organism evidence="4">
    <name type="scientific">mine drainage metagenome</name>
    <dbReference type="NCBI Taxonomy" id="410659"/>
    <lineage>
        <taxon>unclassified sequences</taxon>
        <taxon>metagenomes</taxon>
        <taxon>ecological metagenomes</taxon>
    </lineage>
</organism>
<sequence>MLTDTKLKALRPRAKLYRVTDADGLCVEVPPTGSRLWRFRYRHNGKARMLSLGEWPGVSLADARERRDAARALLAQGIDPSAERKAAKDADALTFEAIAREWLARRDVSEATAAKDAWLSKRWRF</sequence>
<keyword evidence="2" id="KW-0229">DNA integration</keyword>
<dbReference type="AlphaFoldDB" id="T1B0D8"/>
<dbReference type="Pfam" id="PF13356">
    <property type="entry name" value="Arm-DNA-bind_3"/>
    <property type="match status" value="1"/>
</dbReference>
<dbReference type="EMBL" id="AUZZ01000907">
    <property type="protein sequence ID" value="EQD66306.1"/>
    <property type="molecule type" value="Genomic_DNA"/>
</dbReference>
<dbReference type="Gene3D" id="3.30.160.390">
    <property type="entry name" value="Integrase, DNA-binding domain"/>
    <property type="match status" value="1"/>
</dbReference>
<name>T1B0D8_9ZZZZ</name>
<dbReference type="PANTHER" id="PTHR30629">
    <property type="entry name" value="PROPHAGE INTEGRASE"/>
    <property type="match status" value="1"/>
</dbReference>
<evidence type="ECO:0000256" key="2">
    <source>
        <dbReference type="ARBA" id="ARBA00022908"/>
    </source>
</evidence>
<dbReference type="InterPro" id="IPR050808">
    <property type="entry name" value="Phage_Integrase"/>
</dbReference>
<reference evidence="4" key="2">
    <citation type="journal article" date="2014" name="ISME J.">
        <title>Microbial stratification in low pH oxic and suboxic macroscopic growths along an acid mine drainage.</title>
        <authorList>
            <person name="Mendez-Garcia C."/>
            <person name="Mesa V."/>
            <person name="Sprenger R.R."/>
            <person name="Richter M."/>
            <person name="Diez M.S."/>
            <person name="Solano J."/>
            <person name="Bargiela R."/>
            <person name="Golyshina O.V."/>
            <person name="Manteca A."/>
            <person name="Ramos J.L."/>
            <person name="Gallego J.R."/>
            <person name="Llorente I."/>
            <person name="Martins Dos Santos V.A."/>
            <person name="Jensen O.N."/>
            <person name="Pelaez A.I."/>
            <person name="Sanchez J."/>
            <person name="Ferrer M."/>
        </authorList>
    </citation>
    <scope>NUCLEOTIDE SEQUENCE</scope>
</reference>
<comment type="similarity">
    <text evidence="1">Belongs to the 'phage' integrase family.</text>
</comment>
<evidence type="ECO:0000256" key="1">
    <source>
        <dbReference type="ARBA" id="ARBA00008857"/>
    </source>
</evidence>
<comment type="caution">
    <text evidence="4">The sequence shown here is derived from an EMBL/GenBank/DDBJ whole genome shotgun (WGS) entry which is preliminary data.</text>
</comment>
<evidence type="ECO:0000259" key="3">
    <source>
        <dbReference type="Pfam" id="PF13356"/>
    </source>
</evidence>
<dbReference type="PANTHER" id="PTHR30629:SF2">
    <property type="entry name" value="PROPHAGE INTEGRASE INTS-RELATED"/>
    <property type="match status" value="1"/>
</dbReference>
<dbReference type="GO" id="GO:0015074">
    <property type="term" value="P:DNA integration"/>
    <property type="evidence" value="ECO:0007669"/>
    <property type="project" value="UniProtKB-KW"/>
</dbReference>
<dbReference type="InterPro" id="IPR038488">
    <property type="entry name" value="Integrase_DNA-bd_sf"/>
</dbReference>
<reference evidence="4" key="1">
    <citation type="submission" date="2013-08" db="EMBL/GenBank/DDBJ databases">
        <authorList>
            <person name="Mendez C."/>
            <person name="Richter M."/>
            <person name="Ferrer M."/>
            <person name="Sanchez J."/>
        </authorList>
    </citation>
    <scope>NUCLEOTIDE SEQUENCE</scope>
</reference>
<gene>
    <name evidence="4" type="ORF">B2A_01214</name>
</gene>
<feature type="domain" description="Integrase DNA-binding" evidence="3">
    <location>
        <begin position="2"/>
        <end position="87"/>
    </location>
</feature>
<accession>T1B0D8</accession>
<protein>
    <submittedName>
        <fullName evidence="4">Phage integrase family site specific recombinase</fullName>
    </submittedName>
</protein>
<dbReference type="InterPro" id="IPR025166">
    <property type="entry name" value="Integrase_DNA_bind_dom"/>
</dbReference>